<evidence type="ECO:0000313" key="3">
    <source>
        <dbReference type="Proteomes" id="UP000008461"/>
    </source>
</evidence>
<reference evidence="2 3" key="1">
    <citation type="journal article" date="2011" name="Stand. Genomic Sci.">
        <title>Complete genome sequence of Haliscomenobacter hydrossis type strain (O).</title>
        <authorList>
            <consortium name="US DOE Joint Genome Institute (JGI-PGF)"/>
            <person name="Daligault H."/>
            <person name="Lapidus A."/>
            <person name="Zeytun A."/>
            <person name="Nolan M."/>
            <person name="Lucas S."/>
            <person name="Del Rio T.G."/>
            <person name="Tice H."/>
            <person name="Cheng J.F."/>
            <person name="Tapia R."/>
            <person name="Han C."/>
            <person name="Goodwin L."/>
            <person name="Pitluck S."/>
            <person name="Liolios K."/>
            <person name="Pagani I."/>
            <person name="Ivanova N."/>
            <person name="Huntemann M."/>
            <person name="Mavromatis K."/>
            <person name="Mikhailova N."/>
            <person name="Pati A."/>
            <person name="Chen A."/>
            <person name="Palaniappan K."/>
            <person name="Land M."/>
            <person name="Hauser L."/>
            <person name="Brambilla E.M."/>
            <person name="Rohde M."/>
            <person name="Verbarg S."/>
            <person name="Goker M."/>
            <person name="Bristow J."/>
            <person name="Eisen J.A."/>
            <person name="Markowitz V."/>
            <person name="Hugenholtz P."/>
            <person name="Kyrpides N.C."/>
            <person name="Klenk H.P."/>
            <person name="Woyke T."/>
        </authorList>
    </citation>
    <scope>NUCLEOTIDE SEQUENCE [LARGE SCALE GENOMIC DNA]</scope>
    <source>
        <strain evidence="3">ATCC 27775 / DSM 1100 / LMG 10767 / O</strain>
    </source>
</reference>
<evidence type="ECO:0000313" key="2">
    <source>
        <dbReference type="EMBL" id="AEE49879.1"/>
    </source>
</evidence>
<proteinExistence type="predicted"/>
<evidence type="ECO:0008006" key="4">
    <source>
        <dbReference type="Google" id="ProtNLM"/>
    </source>
</evidence>
<keyword evidence="1" id="KW-0732">Signal</keyword>
<feature type="chain" id="PRO_5003311862" description="DUF4270 family protein" evidence="1">
    <location>
        <begin position="19"/>
        <end position="510"/>
    </location>
</feature>
<dbReference type="eggNOG" id="ENOG50332G3">
    <property type="taxonomic scope" value="Bacteria"/>
</dbReference>
<keyword evidence="3" id="KW-1185">Reference proteome</keyword>
<dbReference type="EMBL" id="CP002691">
    <property type="protein sequence ID" value="AEE49879.1"/>
    <property type="molecule type" value="Genomic_DNA"/>
</dbReference>
<dbReference type="AlphaFoldDB" id="F4KPC5"/>
<protein>
    <recommendedName>
        <fullName evidence="4">DUF4270 family protein</fullName>
    </recommendedName>
</protein>
<dbReference type="RefSeq" id="WP_013764432.1">
    <property type="nucleotide sequence ID" value="NC_015510.1"/>
</dbReference>
<gene>
    <name evidence="2" type="ordered locus">Halhy_1994</name>
</gene>
<dbReference type="PROSITE" id="PS51257">
    <property type="entry name" value="PROKAR_LIPOPROTEIN"/>
    <property type="match status" value="1"/>
</dbReference>
<sequence length="510" mass="56341">MKNTCLLLMLIVSSLACSKLSNLEDWEVSNYQPEIAFPLVNSSTTLQEILESVEDLSDIVVDPDGRIRFRYIGDILTRTSEDIFGTLSTALPPLIPVLSKKMPLPFNLPNGVKIDRVDLKKGDFVYYIENPNLEAIKVQVTFPQMLKAGQPYTFSVDIPAYSGSGARPSASNQVTPASIAGYSLIPKNDTVYIEYNAVTPSGASVNAGLFLVRITDLQFSYAEGFFGSLLYEGGRDTIGIDFFQNYIKGNIYFADPRVSFFLENSFGIPSRSIVRDFKVFTVDNRALNVESVFLRNGIDFPYPTINEVGQVKRDTFTFNTTNSNLDVVFGSGPIAVAYDVDAFTNPFGDTGVKGFITDKSFYRVQVQVELPLYGSVSNFLAEDVYDVDFSQYKNVKQLEFKVVADNELPLDISIQGYFLSSSGQVLDSLLKPLEQIIPGAKTNAQGISTTPSSKTTLAGFDEIRFARIRTAKQLRMQAYISTENSNPGKSVRVLAQQKVNIKVGAKAIVQ</sequence>
<dbReference type="OrthoDB" id="1491714at2"/>
<feature type="signal peptide" evidence="1">
    <location>
        <begin position="1"/>
        <end position="18"/>
    </location>
</feature>
<organism evidence="2 3">
    <name type="scientific">Haliscomenobacter hydrossis (strain ATCC 27775 / DSM 1100 / LMG 10767 / O)</name>
    <dbReference type="NCBI Taxonomy" id="760192"/>
    <lineage>
        <taxon>Bacteria</taxon>
        <taxon>Pseudomonadati</taxon>
        <taxon>Bacteroidota</taxon>
        <taxon>Saprospiria</taxon>
        <taxon>Saprospirales</taxon>
        <taxon>Haliscomenobacteraceae</taxon>
        <taxon>Haliscomenobacter</taxon>
    </lineage>
</organism>
<dbReference type="STRING" id="760192.Halhy_1994"/>
<evidence type="ECO:0000256" key="1">
    <source>
        <dbReference type="SAM" id="SignalP"/>
    </source>
</evidence>
<dbReference type="HOGENOM" id="CLU_533975_0_0_10"/>
<dbReference type="KEGG" id="hhy:Halhy_1994"/>
<reference key="2">
    <citation type="submission" date="2011-04" db="EMBL/GenBank/DDBJ databases">
        <title>Complete sequence of chromosome of Haliscomenobacter hydrossis DSM 1100.</title>
        <authorList>
            <consortium name="US DOE Joint Genome Institute (JGI-PGF)"/>
            <person name="Lucas S."/>
            <person name="Han J."/>
            <person name="Lapidus A."/>
            <person name="Bruce D."/>
            <person name="Goodwin L."/>
            <person name="Pitluck S."/>
            <person name="Peters L."/>
            <person name="Kyrpides N."/>
            <person name="Mavromatis K."/>
            <person name="Ivanova N."/>
            <person name="Ovchinnikova G."/>
            <person name="Pagani I."/>
            <person name="Daligault H."/>
            <person name="Detter J.C."/>
            <person name="Han C."/>
            <person name="Land M."/>
            <person name="Hauser L."/>
            <person name="Markowitz V."/>
            <person name="Cheng J.-F."/>
            <person name="Hugenholtz P."/>
            <person name="Woyke T."/>
            <person name="Wu D."/>
            <person name="Verbarg S."/>
            <person name="Frueling A."/>
            <person name="Brambilla E."/>
            <person name="Klenk H.-P."/>
            <person name="Eisen J.A."/>
        </authorList>
    </citation>
    <scope>NUCLEOTIDE SEQUENCE</scope>
    <source>
        <strain>DSM 1100</strain>
    </source>
</reference>
<name>F4KPC5_HALH1</name>
<dbReference type="Proteomes" id="UP000008461">
    <property type="component" value="Chromosome"/>
</dbReference>
<accession>F4KPC5</accession>